<dbReference type="STRING" id="1121455.SAMN02745728_00405"/>
<evidence type="ECO:0000313" key="1">
    <source>
        <dbReference type="EMBL" id="SHN51982.1"/>
    </source>
</evidence>
<proteinExistence type="predicted"/>
<evidence type="ECO:0000313" key="2">
    <source>
        <dbReference type="Proteomes" id="UP000186469"/>
    </source>
</evidence>
<keyword evidence="2" id="KW-1185">Reference proteome</keyword>
<reference evidence="1 2" key="1">
    <citation type="submission" date="2016-12" db="EMBL/GenBank/DDBJ databases">
        <authorList>
            <person name="Song W.-J."/>
            <person name="Kurnit D.M."/>
        </authorList>
    </citation>
    <scope>NUCLEOTIDE SEQUENCE [LARGE SCALE GENOMIC DNA]</scope>
    <source>
        <strain evidence="1 2">DSM 11393</strain>
    </source>
</reference>
<name>A0A1M7S119_9BACT</name>
<organism evidence="1 2">
    <name type="scientific">Desulfovibrio litoralis DSM 11393</name>
    <dbReference type="NCBI Taxonomy" id="1121455"/>
    <lineage>
        <taxon>Bacteria</taxon>
        <taxon>Pseudomonadati</taxon>
        <taxon>Thermodesulfobacteriota</taxon>
        <taxon>Desulfovibrionia</taxon>
        <taxon>Desulfovibrionales</taxon>
        <taxon>Desulfovibrionaceae</taxon>
        <taxon>Desulfovibrio</taxon>
    </lineage>
</organism>
<sequence length="190" mass="21420">MNKIFGKRQGLFCLVLLNLLFIINLAGCSDSNIEVVKTGSMNFDTSTTVGNVLDNYPYFATTTWKSFEDAQKRQIVEFNGTLNHIEMLQNFIKDLSQDKNGETGLALMLMGVPSTQHLVKAMENPNNLLHSGKWTVMIQFTILPDNRFNISYVGFEDADGQHEKSNIDLVKSIYRGECLFSKSLLQALIK</sequence>
<dbReference type="RefSeq" id="WP_072695973.1">
    <property type="nucleotide sequence ID" value="NZ_FRDI01000002.1"/>
</dbReference>
<protein>
    <submittedName>
        <fullName evidence="1">Uncharacterized protein</fullName>
    </submittedName>
</protein>
<dbReference type="AlphaFoldDB" id="A0A1M7S119"/>
<dbReference type="EMBL" id="FRDI01000002">
    <property type="protein sequence ID" value="SHN51982.1"/>
    <property type="molecule type" value="Genomic_DNA"/>
</dbReference>
<gene>
    <name evidence="1" type="ORF">SAMN02745728_00405</name>
</gene>
<dbReference type="OrthoDB" id="6401829at2"/>
<dbReference type="Proteomes" id="UP000186469">
    <property type="component" value="Unassembled WGS sequence"/>
</dbReference>
<accession>A0A1M7S119</accession>